<proteinExistence type="predicted"/>
<dbReference type="InterPro" id="IPR039564">
    <property type="entry name" value="Peptidase_C39-like"/>
</dbReference>
<dbReference type="Proteomes" id="UP001299220">
    <property type="component" value="Unassembled WGS sequence"/>
</dbReference>
<organism evidence="2 3">
    <name type="scientific">Anaeromassilibacillus senegalensis</name>
    <dbReference type="NCBI Taxonomy" id="1673717"/>
    <lineage>
        <taxon>Bacteria</taxon>
        <taxon>Bacillati</taxon>
        <taxon>Bacillota</taxon>
        <taxon>Clostridia</taxon>
        <taxon>Eubacteriales</taxon>
        <taxon>Acutalibacteraceae</taxon>
        <taxon>Anaeromassilibacillus</taxon>
    </lineage>
</organism>
<gene>
    <name evidence="2" type="ORF">JQM67_05300</name>
</gene>
<name>A0ABS9CLI7_9FIRM</name>
<evidence type="ECO:0000259" key="1">
    <source>
        <dbReference type="Pfam" id="PF13529"/>
    </source>
</evidence>
<dbReference type="EMBL" id="JAFBIT010000001">
    <property type="protein sequence ID" value="MCF2652012.1"/>
    <property type="molecule type" value="Genomic_DNA"/>
</dbReference>
<protein>
    <submittedName>
        <fullName evidence="2">C39 family peptidase</fullName>
    </submittedName>
</protein>
<evidence type="ECO:0000313" key="2">
    <source>
        <dbReference type="EMBL" id="MCF2652012.1"/>
    </source>
</evidence>
<accession>A0ABS9CLI7</accession>
<keyword evidence="3" id="KW-1185">Reference proteome</keyword>
<dbReference type="Pfam" id="PF13529">
    <property type="entry name" value="Peptidase_C39_2"/>
    <property type="match status" value="1"/>
</dbReference>
<dbReference type="RefSeq" id="WP_235323035.1">
    <property type="nucleotide sequence ID" value="NZ_JAFBIT010000001.1"/>
</dbReference>
<feature type="domain" description="Peptidase C39-like" evidence="1">
    <location>
        <begin position="2"/>
        <end position="138"/>
    </location>
</feature>
<reference evidence="2 3" key="1">
    <citation type="submission" date="2020-12" db="EMBL/GenBank/DDBJ databases">
        <title>Whole genome sequences of gut porcine anaerobes.</title>
        <authorList>
            <person name="Kubasova T."/>
            <person name="Jahodarova E."/>
            <person name="Rychlik I."/>
        </authorList>
    </citation>
    <scope>NUCLEOTIDE SEQUENCE [LARGE SCALE GENOMIC DNA]</scope>
    <source>
        <strain evidence="2 3">An867</strain>
    </source>
</reference>
<evidence type="ECO:0000313" key="3">
    <source>
        <dbReference type="Proteomes" id="UP001299220"/>
    </source>
</evidence>
<sequence length="205" mass="23814">MKIPLAYQKTEYDCGPTTMMNALSCLFDREKIPPDVVKYIMMYSLDAYNERGEYGKNGTSQMATMFLSNWLNHFGRVKKFPVHCEYLSGSEVFIGHNSRIVDALKRGGVVVARVMYDVWHYVLITGCDSRYVYLFDPYYRRKPFKVPGIDLIWDKPLHRNRRVLIDYLNDTGKGIYAFGDPKVREAVVVFNLDKIKPVKVEAFPE</sequence>
<comment type="caution">
    <text evidence="2">The sequence shown here is derived from an EMBL/GenBank/DDBJ whole genome shotgun (WGS) entry which is preliminary data.</text>
</comment>